<dbReference type="PANTHER" id="PTHR43140">
    <property type="entry name" value="TYPE-1 RESTRICTION ENZYME ECOKI SPECIFICITY PROTEIN"/>
    <property type="match status" value="1"/>
</dbReference>
<dbReference type="PANTHER" id="PTHR43140:SF1">
    <property type="entry name" value="TYPE I RESTRICTION ENZYME ECOKI SPECIFICITY SUBUNIT"/>
    <property type="match status" value="1"/>
</dbReference>
<dbReference type="RefSeq" id="WP_074868394.1">
    <property type="nucleotide sequence ID" value="NZ_FOAS01000010.1"/>
</dbReference>
<dbReference type="Gene3D" id="3.90.220.20">
    <property type="entry name" value="DNA methylase specificity domains"/>
    <property type="match status" value="2"/>
</dbReference>
<evidence type="ECO:0000259" key="4">
    <source>
        <dbReference type="Pfam" id="PF01420"/>
    </source>
</evidence>
<dbReference type="Gene3D" id="1.10.287.1120">
    <property type="entry name" value="Bipartite methylase S protein"/>
    <property type="match status" value="1"/>
</dbReference>
<feature type="domain" description="Type I restriction modification DNA specificity" evidence="4">
    <location>
        <begin position="252"/>
        <end position="393"/>
    </location>
</feature>
<organism evidence="5 6">
    <name type="scientific">Atopomonas hussainii</name>
    <dbReference type="NCBI Taxonomy" id="1429083"/>
    <lineage>
        <taxon>Bacteria</taxon>
        <taxon>Pseudomonadati</taxon>
        <taxon>Pseudomonadota</taxon>
        <taxon>Gammaproteobacteria</taxon>
        <taxon>Pseudomonadales</taxon>
        <taxon>Pseudomonadaceae</taxon>
        <taxon>Atopomonas</taxon>
    </lineage>
</organism>
<dbReference type="SUPFAM" id="SSF116734">
    <property type="entry name" value="DNA methylase specificity domain"/>
    <property type="match status" value="2"/>
</dbReference>
<sequence length="445" mass="50557">MSFPKYPVYKDSGVQWLGEVPEHWALKRLGHFFDERRERASDTEFEPLSVTKHGIVPRLESAAKTQDGDNRKKVLAGDFVINSRSDRKGSSGLSPLDGSVSLICTVLIPTGLHGPYIHHLFRSELFQEEYYRWGKGIVADLWSTNFSDMKNIVLGVPSEAEQTQIARFLDHETARIDALIEEQQRLIELLKEKRQAVISHAVTKGLDPTVSMKDSGVEWLGEVPAHWVVSKLKFMTDRVVDCPHETPNYDPDGNYLVIRTADIDQGTLKPEQMYRLDRNEYVHRTRRASLEKSDIVYGREGERWGHAALIPESDLYALGQRMMQFRVSAHVCPEYFMFQLNSIAVYRQGEVDTVGATSPHVNISTIINYQMMIPPKEEQTRISNYLNKTLRDLDSLINESTDAMGLLQERRSALISAAVTGKIDVRDWQPPVSTQAPKFEVAEAV</sequence>
<evidence type="ECO:0000256" key="1">
    <source>
        <dbReference type="ARBA" id="ARBA00010923"/>
    </source>
</evidence>
<keyword evidence="3" id="KW-0238">DNA-binding</keyword>
<proteinExistence type="inferred from homology"/>
<dbReference type="InterPro" id="IPR051212">
    <property type="entry name" value="Type-I_RE_S_subunit"/>
</dbReference>
<reference evidence="5 6" key="1">
    <citation type="submission" date="2016-10" db="EMBL/GenBank/DDBJ databases">
        <authorList>
            <person name="de Groot N.N."/>
        </authorList>
    </citation>
    <scope>NUCLEOTIDE SEQUENCE [LARGE SCALE GENOMIC DNA]</scope>
    <source>
        <strain evidence="5 6">JCM 19513</strain>
    </source>
</reference>
<dbReference type="GO" id="GO:0003677">
    <property type="term" value="F:DNA binding"/>
    <property type="evidence" value="ECO:0007669"/>
    <property type="project" value="UniProtKB-KW"/>
</dbReference>
<protein>
    <submittedName>
        <fullName evidence="5">Type I restriction enzyme, S subunit</fullName>
    </submittedName>
</protein>
<dbReference type="GO" id="GO:0009307">
    <property type="term" value="P:DNA restriction-modification system"/>
    <property type="evidence" value="ECO:0007669"/>
    <property type="project" value="UniProtKB-KW"/>
</dbReference>
<gene>
    <name evidence="5" type="ORF">SAMN05216214_11069</name>
</gene>
<evidence type="ECO:0000313" key="6">
    <source>
        <dbReference type="Proteomes" id="UP000185766"/>
    </source>
</evidence>
<dbReference type="InterPro" id="IPR044946">
    <property type="entry name" value="Restrct_endonuc_typeI_TRD_sf"/>
</dbReference>
<keyword evidence="6" id="KW-1185">Reference proteome</keyword>
<keyword evidence="2" id="KW-0680">Restriction system</keyword>
<evidence type="ECO:0000256" key="2">
    <source>
        <dbReference type="ARBA" id="ARBA00022747"/>
    </source>
</evidence>
<dbReference type="AlphaFoldDB" id="A0A1H7NZ88"/>
<dbReference type="Pfam" id="PF01420">
    <property type="entry name" value="Methylase_S"/>
    <property type="match status" value="1"/>
</dbReference>
<name>A0A1H7NZ88_9GAMM</name>
<evidence type="ECO:0000256" key="3">
    <source>
        <dbReference type="ARBA" id="ARBA00023125"/>
    </source>
</evidence>
<dbReference type="EMBL" id="FOAS01000010">
    <property type="protein sequence ID" value="SEL28862.1"/>
    <property type="molecule type" value="Genomic_DNA"/>
</dbReference>
<dbReference type="Proteomes" id="UP000185766">
    <property type="component" value="Unassembled WGS sequence"/>
</dbReference>
<accession>A0A1H7NZ88</accession>
<evidence type="ECO:0000313" key="5">
    <source>
        <dbReference type="EMBL" id="SEL28862.1"/>
    </source>
</evidence>
<dbReference type="InterPro" id="IPR000055">
    <property type="entry name" value="Restrct_endonuc_typeI_TRD"/>
</dbReference>
<comment type="similarity">
    <text evidence="1">Belongs to the type-I restriction system S methylase family.</text>
</comment>